<dbReference type="InterPro" id="IPR004481">
    <property type="entry name" value="K/Na/Ca-exchanger"/>
</dbReference>
<dbReference type="GO" id="GO:0005262">
    <property type="term" value="F:calcium channel activity"/>
    <property type="evidence" value="ECO:0007669"/>
    <property type="project" value="TreeGrafter"/>
</dbReference>
<feature type="transmembrane region" description="Helical" evidence="5">
    <location>
        <begin position="119"/>
        <end position="137"/>
    </location>
</feature>
<sequence length="162" mass="17049">MEQLLEHLIEDLPNLLLFLVIVGTLFTVGKGADILVEEAVDLSEKWGVPKVLIGATIVSLGTTLPEAVVSVLAAAKGMPDLALGNAVGSIICDTGLILGIATIISPLPLNRKMVNRQGWLQFGAGCLLVVGCLPFSSLSLKTIFEAGGQLPQFLGFIFLILL</sequence>
<organism evidence="7">
    <name type="scientific">marine metagenome</name>
    <dbReference type="NCBI Taxonomy" id="408172"/>
    <lineage>
        <taxon>unclassified sequences</taxon>
        <taxon>metagenomes</taxon>
        <taxon>ecological metagenomes</taxon>
    </lineage>
</organism>
<dbReference type="PANTHER" id="PTHR10846:SF8">
    <property type="entry name" value="INNER MEMBRANE PROTEIN YRBG"/>
    <property type="match status" value="1"/>
</dbReference>
<comment type="subcellular location">
    <subcellularLocation>
        <location evidence="1">Membrane</location>
        <topology evidence="1">Multi-pass membrane protein</topology>
    </subcellularLocation>
</comment>
<feature type="transmembrane region" description="Helical" evidence="5">
    <location>
        <begin position="51"/>
        <end position="74"/>
    </location>
</feature>
<keyword evidence="3 5" id="KW-1133">Transmembrane helix</keyword>
<dbReference type="GO" id="GO:0005886">
    <property type="term" value="C:plasma membrane"/>
    <property type="evidence" value="ECO:0007669"/>
    <property type="project" value="TreeGrafter"/>
</dbReference>
<evidence type="ECO:0000313" key="7">
    <source>
        <dbReference type="EMBL" id="SVE42099.1"/>
    </source>
</evidence>
<evidence type="ECO:0000256" key="1">
    <source>
        <dbReference type="ARBA" id="ARBA00004141"/>
    </source>
</evidence>
<dbReference type="GO" id="GO:0006874">
    <property type="term" value="P:intracellular calcium ion homeostasis"/>
    <property type="evidence" value="ECO:0007669"/>
    <property type="project" value="TreeGrafter"/>
</dbReference>
<evidence type="ECO:0000256" key="2">
    <source>
        <dbReference type="ARBA" id="ARBA00022692"/>
    </source>
</evidence>
<feature type="domain" description="Sodium/calcium exchanger membrane region" evidence="6">
    <location>
        <begin position="17"/>
        <end position="161"/>
    </location>
</feature>
<evidence type="ECO:0000259" key="6">
    <source>
        <dbReference type="Pfam" id="PF01699"/>
    </source>
</evidence>
<evidence type="ECO:0000256" key="4">
    <source>
        <dbReference type="ARBA" id="ARBA00023136"/>
    </source>
</evidence>
<keyword evidence="4 5" id="KW-0472">Membrane</keyword>
<dbReference type="GO" id="GO:0008273">
    <property type="term" value="F:calcium, potassium:sodium antiporter activity"/>
    <property type="evidence" value="ECO:0007669"/>
    <property type="project" value="TreeGrafter"/>
</dbReference>
<feature type="transmembrane region" description="Helical" evidence="5">
    <location>
        <begin position="12"/>
        <end position="30"/>
    </location>
</feature>
<accession>A0A383DCT5</accession>
<dbReference type="Gene3D" id="1.20.1420.30">
    <property type="entry name" value="NCX, central ion-binding region"/>
    <property type="match status" value="1"/>
</dbReference>
<dbReference type="EMBL" id="UINC01216100">
    <property type="protein sequence ID" value="SVE42099.1"/>
    <property type="molecule type" value="Genomic_DNA"/>
</dbReference>
<proteinExistence type="predicted"/>
<dbReference type="Pfam" id="PF01699">
    <property type="entry name" value="Na_Ca_ex"/>
    <property type="match status" value="1"/>
</dbReference>
<gene>
    <name evidence="7" type="ORF">METZ01_LOCUS494953</name>
</gene>
<feature type="non-terminal residue" evidence="7">
    <location>
        <position position="162"/>
    </location>
</feature>
<protein>
    <recommendedName>
        <fullName evidence="6">Sodium/calcium exchanger membrane region domain-containing protein</fullName>
    </recommendedName>
</protein>
<dbReference type="InterPro" id="IPR004837">
    <property type="entry name" value="NaCa_Exmemb"/>
</dbReference>
<name>A0A383DCT5_9ZZZZ</name>
<evidence type="ECO:0000256" key="5">
    <source>
        <dbReference type="SAM" id="Phobius"/>
    </source>
</evidence>
<keyword evidence="2 5" id="KW-0812">Transmembrane</keyword>
<dbReference type="AlphaFoldDB" id="A0A383DCT5"/>
<dbReference type="PANTHER" id="PTHR10846">
    <property type="entry name" value="SODIUM/POTASSIUM/CALCIUM EXCHANGER"/>
    <property type="match status" value="1"/>
</dbReference>
<dbReference type="InterPro" id="IPR044880">
    <property type="entry name" value="NCX_ion-bd_dom_sf"/>
</dbReference>
<feature type="transmembrane region" description="Helical" evidence="5">
    <location>
        <begin position="86"/>
        <end position="107"/>
    </location>
</feature>
<reference evidence="7" key="1">
    <citation type="submission" date="2018-05" db="EMBL/GenBank/DDBJ databases">
        <authorList>
            <person name="Lanie J.A."/>
            <person name="Ng W.-L."/>
            <person name="Kazmierczak K.M."/>
            <person name="Andrzejewski T.M."/>
            <person name="Davidsen T.M."/>
            <person name="Wayne K.J."/>
            <person name="Tettelin H."/>
            <person name="Glass J.I."/>
            <person name="Rusch D."/>
            <person name="Podicherti R."/>
            <person name="Tsui H.-C.T."/>
            <person name="Winkler M.E."/>
        </authorList>
    </citation>
    <scope>NUCLEOTIDE SEQUENCE</scope>
</reference>
<evidence type="ECO:0000256" key="3">
    <source>
        <dbReference type="ARBA" id="ARBA00022989"/>
    </source>
</evidence>